<reference evidence="2" key="1">
    <citation type="submission" date="2020-01" db="EMBL/GenBank/DDBJ databases">
        <authorList>
            <consortium name="DOE Joint Genome Institute"/>
            <person name="Haridas S."/>
            <person name="Albert R."/>
            <person name="Binder M."/>
            <person name="Bloem J."/>
            <person name="Labutti K."/>
            <person name="Salamov A."/>
            <person name="Andreopoulos B."/>
            <person name="Baker S.E."/>
            <person name="Barry K."/>
            <person name="Bills G."/>
            <person name="Bluhm B.H."/>
            <person name="Cannon C."/>
            <person name="Castanera R."/>
            <person name="Culley D.E."/>
            <person name="Daum C."/>
            <person name="Ezra D."/>
            <person name="Gonzalez J.B."/>
            <person name="Henrissat B."/>
            <person name="Kuo A."/>
            <person name="Liang C."/>
            <person name="Lipzen A."/>
            <person name="Lutzoni F."/>
            <person name="Magnuson J."/>
            <person name="Mondo S."/>
            <person name="Nolan M."/>
            <person name="Ohm R."/>
            <person name="Pangilinan J."/>
            <person name="Park H.-J."/>
            <person name="Ramirez L."/>
            <person name="Alfaro M."/>
            <person name="Sun H."/>
            <person name="Tritt A."/>
            <person name="Yoshinaga Y."/>
            <person name="Zwiers L.-H."/>
            <person name="Turgeon B.G."/>
            <person name="Goodwin S.B."/>
            <person name="Spatafora J.W."/>
            <person name="Crous P.W."/>
            <person name="Grigoriev I.V."/>
        </authorList>
    </citation>
    <scope>NUCLEOTIDE SEQUENCE</scope>
    <source>
        <strain evidence="2">P77</strain>
    </source>
</reference>
<dbReference type="Proteomes" id="UP000800040">
    <property type="component" value="Unassembled WGS sequence"/>
</dbReference>
<accession>A0A6A5KKS7</accession>
<dbReference type="AlphaFoldDB" id="A0A6A5KKS7"/>
<sequence length="268" mass="30101">MPRLHINTISLTTFKDVLSRYPTTVPEKLRDLDAQRYTTIPAAVAARPEDTKHLTKNEVETLVEWKLKHGTFRPTLLGLVRSNNADSIQNSTHKAYASLSNRVKHEALPALKVLVGFRGIGPATASLLLSVMRPRDVPFFSDELFRWCAWDDGGEGWGKRIKYNFNEYKVLLNKVIELRMRLGMEAVGAVDVERVAWVLGKEGRDVGGGSLEEEEEGEGKDAGQAKQDEKEVVEDQVTKPVVSRGTKRKNQAKESTTQGTRKSTRMKR</sequence>
<protein>
    <submittedName>
        <fullName evidence="2">Uncharacterized protein</fullName>
    </submittedName>
</protein>
<gene>
    <name evidence="2" type="ORF">BDW02DRAFT_629995</name>
</gene>
<name>A0A6A5KKS7_9PLEO</name>
<proteinExistence type="predicted"/>
<dbReference type="PANTHER" id="PTHR21521:SF0">
    <property type="entry name" value="AMUN, ISOFORM A"/>
    <property type="match status" value="1"/>
</dbReference>
<feature type="region of interest" description="Disordered" evidence="1">
    <location>
        <begin position="206"/>
        <end position="268"/>
    </location>
</feature>
<dbReference type="EMBL" id="ML975294">
    <property type="protein sequence ID" value="KAF1834994.1"/>
    <property type="molecule type" value="Genomic_DNA"/>
</dbReference>
<dbReference type="OrthoDB" id="8249012at2759"/>
<keyword evidence="3" id="KW-1185">Reference proteome</keyword>
<evidence type="ECO:0000313" key="3">
    <source>
        <dbReference type="Proteomes" id="UP000800040"/>
    </source>
</evidence>
<dbReference type="PANTHER" id="PTHR21521">
    <property type="entry name" value="AMUN, ISOFORM A"/>
    <property type="match status" value="1"/>
</dbReference>
<evidence type="ECO:0000313" key="2">
    <source>
        <dbReference type="EMBL" id="KAF1834994.1"/>
    </source>
</evidence>
<feature type="compositionally biased region" description="Basic and acidic residues" evidence="1">
    <location>
        <begin position="219"/>
        <end position="230"/>
    </location>
</feature>
<organism evidence="2 3">
    <name type="scientific">Decorospora gaudefroyi</name>
    <dbReference type="NCBI Taxonomy" id="184978"/>
    <lineage>
        <taxon>Eukaryota</taxon>
        <taxon>Fungi</taxon>
        <taxon>Dikarya</taxon>
        <taxon>Ascomycota</taxon>
        <taxon>Pezizomycotina</taxon>
        <taxon>Dothideomycetes</taxon>
        <taxon>Pleosporomycetidae</taxon>
        <taxon>Pleosporales</taxon>
        <taxon>Pleosporineae</taxon>
        <taxon>Pleosporaceae</taxon>
        <taxon>Decorospora</taxon>
    </lineage>
</organism>
<evidence type="ECO:0000256" key="1">
    <source>
        <dbReference type="SAM" id="MobiDB-lite"/>
    </source>
</evidence>